<accession>A0A4Q1BZL5</accession>
<protein>
    <recommendedName>
        <fullName evidence="3">TonB-dependent receptor</fullName>
    </recommendedName>
</protein>
<reference evidence="1 2" key="1">
    <citation type="submission" date="2019-01" db="EMBL/GenBank/DDBJ databases">
        <title>Cytophagaceae bacterium strain CAR-16.</title>
        <authorList>
            <person name="Chen W.-M."/>
        </authorList>
    </citation>
    <scope>NUCLEOTIDE SEQUENCE [LARGE SCALE GENOMIC DNA]</scope>
    <source>
        <strain evidence="1 2">CAR-16</strain>
    </source>
</reference>
<dbReference type="Proteomes" id="UP000289455">
    <property type="component" value="Unassembled WGS sequence"/>
</dbReference>
<evidence type="ECO:0000313" key="1">
    <source>
        <dbReference type="EMBL" id="RXK49588.1"/>
    </source>
</evidence>
<name>A0A4Q1BZL5_9BACT</name>
<dbReference type="OrthoDB" id="1264254at2"/>
<dbReference type="RefSeq" id="WP_129026686.1">
    <property type="nucleotide sequence ID" value="NZ_SDHY01000003.1"/>
</dbReference>
<sequence length="559" mass="63588">METTMINNYQRYIFLFIAFILQVPVALSQEVDTIRINREINLGELKLSQQRIQLPNFSDKKTNQKPVEVPLSWNGKEEHQLTWTKINPREGEVFVNDSLNNNVIRVGAGSYGYTYLNLNLNKADQRLGVYLSHDAYAEGPVADIFSRKKSNNVKVWSRSRADSKLDLETHLAFSQLGSNYYGFEANQKIPSFRDQRLVYDIYNFYGKFGTNLPKSNFDFNASLDVSRISKFDEVSEITSNGSFYSKIKLKSNSFINISGEMILSEYKTQGLTLTRSFSRIRPFYTFSNYFVTVSAGAHFLQETTDGPEPANSSFYPQFLIDFSSLDYIHFFAGLGGDVQFNTFANYVRQNPWMASSILLKNSSQVGNLYAGIKGTNRTDKDKAGDIDFEFKIAYSEYTDLPIISNASSDPTQFVMSYVGGLKKVQVTTFSGNFDLQISRSIKSAVRFNYDNYDSLGDLEKAFHRPAWKVNWVGTILLGNKLSIIPTIEYMNGLYAWSPSAAKVVAMNEIFDLNCHVNFTFNQKVGLGLNLNNLLNRNFQRYLNYPSLGYNFGGVLTYSF</sequence>
<evidence type="ECO:0000313" key="2">
    <source>
        <dbReference type="Proteomes" id="UP000289455"/>
    </source>
</evidence>
<gene>
    <name evidence="1" type="ORF">ESB04_05280</name>
</gene>
<comment type="caution">
    <text evidence="1">The sequence shown here is derived from an EMBL/GenBank/DDBJ whole genome shotgun (WGS) entry which is preliminary data.</text>
</comment>
<proteinExistence type="predicted"/>
<keyword evidence="2" id="KW-1185">Reference proteome</keyword>
<dbReference type="AlphaFoldDB" id="A0A4Q1BZL5"/>
<evidence type="ECO:0008006" key="3">
    <source>
        <dbReference type="Google" id="ProtNLM"/>
    </source>
</evidence>
<organism evidence="1 2">
    <name type="scientific">Aquirufa rosea</name>
    <dbReference type="NCBI Taxonomy" id="2509241"/>
    <lineage>
        <taxon>Bacteria</taxon>
        <taxon>Pseudomonadati</taxon>
        <taxon>Bacteroidota</taxon>
        <taxon>Cytophagia</taxon>
        <taxon>Cytophagales</taxon>
        <taxon>Flectobacillaceae</taxon>
        <taxon>Aquirufa</taxon>
    </lineage>
</organism>
<dbReference type="EMBL" id="SDHY01000003">
    <property type="protein sequence ID" value="RXK49588.1"/>
    <property type="molecule type" value="Genomic_DNA"/>
</dbReference>